<accession>A0A9D4HKS5</accession>
<dbReference type="AlphaFoldDB" id="A0A9D4HKS5"/>
<evidence type="ECO:0000313" key="1">
    <source>
        <dbReference type="EMBL" id="KAH3722162.1"/>
    </source>
</evidence>
<reference evidence="1" key="2">
    <citation type="submission" date="2020-11" db="EMBL/GenBank/DDBJ databases">
        <authorList>
            <person name="McCartney M.A."/>
            <person name="Auch B."/>
            <person name="Kono T."/>
            <person name="Mallez S."/>
            <person name="Becker A."/>
            <person name="Gohl D.M."/>
            <person name="Silverstein K.A.T."/>
            <person name="Koren S."/>
            <person name="Bechman K.B."/>
            <person name="Herman A."/>
            <person name="Abrahante J.E."/>
            <person name="Garbe J."/>
        </authorList>
    </citation>
    <scope>NUCLEOTIDE SEQUENCE</scope>
    <source>
        <strain evidence="1">Duluth1</strain>
        <tissue evidence="1">Whole animal</tissue>
    </source>
</reference>
<proteinExistence type="predicted"/>
<dbReference type="SUPFAM" id="SSF103473">
    <property type="entry name" value="MFS general substrate transporter"/>
    <property type="match status" value="1"/>
</dbReference>
<organism evidence="1 2">
    <name type="scientific">Dreissena polymorpha</name>
    <name type="common">Zebra mussel</name>
    <name type="synonym">Mytilus polymorpha</name>
    <dbReference type="NCBI Taxonomy" id="45954"/>
    <lineage>
        <taxon>Eukaryota</taxon>
        <taxon>Metazoa</taxon>
        <taxon>Spiralia</taxon>
        <taxon>Lophotrochozoa</taxon>
        <taxon>Mollusca</taxon>
        <taxon>Bivalvia</taxon>
        <taxon>Autobranchia</taxon>
        <taxon>Heteroconchia</taxon>
        <taxon>Euheterodonta</taxon>
        <taxon>Imparidentia</taxon>
        <taxon>Neoheterodontei</taxon>
        <taxon>Myida</taxon>
        <taxon>Dreissenoidea</taxon>
        <taxon>Dreissenidae</taxon>
        <taxon>Dreissena</taxon>
    </lineage>
</organism>
<keyword evidence="2" id="KW-1185">Reference proteome</keyword>
<sequence>MGACILQGVFFGITNSHTPALMYEAAGHARYPQAMSLVNLMYGFGNVFSNIIGGAAEADAGAPGSVMGPCIGEIDRIVIRDVQYQFEENRCRNEEVNVNFQGYMARTDGRTERRRR</sequence>
<dbReference type="InterPro" id="IPR036259">
    <property type="entry name" value="MFS_trans_sf"/>
</dbReference>
<dbReference type="Proteomes" id="UP000828390">
    <property type="component" value="Unassembled WGS sequence"/>
</dbReference>
<gene>
    <name evidence="1" type="ORF">DPMN_065115</name>
</gene>
<reference evidence="1" key="1">
    <citation type="journal article" date="2019" name="bioRxiv">
        <title>The Genome of the Zebra Mussel, Dreissena polymorpha: A Resource for Invasive Species Research.</title>
        <authorList>
            <person name="McCartney M.A."/>
            <person name="Auch B."/>
            <person name="Kono T."/>
            <person name="Mallez S."/>
            <person name="Zhang Y."/>
            <person name="Obille A."/>
            <person name="Becker A."/>
            <person name="Abrahante J.E."/>
            <person name="Garbe J."/>
            <person name="Badalamenti J.P."/>
            <person name="Herman A."/>
            <person name="Mangelson H."/>
            <person name="Liachko I."/>
            <person name="Sullivan S."/>
            <person name="Sone E.D."/>
            <person name="Koren S."/>
            <person name="Silverstein K.A.T."/>
            <person name="Beckman K.B."/>
            <person name="Gohl D.M."/>
        </authorList>
    </citation>
    <scope>NUCLEOTIDE SEQUENCE</scope>
    <source>
        <strain evidence="1">Duluth1</strain>
        <tissue evidence="1">Whole animal</tissue>
    </source>
</reference>
<evidence type="ECO:0000313" key="2">
    <source>
        <dbReference type="Proteomes" id="UP000828390"/>
    </source>
</evidence>
<comment type="caution">
    <text evidence="1">The sequence shown here is derived from an EMBL/GenBank/DDBJ whole genome shotgun (WGS) entry which is preliminary data.</text>
</comment>
<protein>
    <submittedName>
        <fullName evidence="1">Uncharacterized protein</fullName>
    </submittedName>
</protein>
<dbReference type="EMBL" id="JAIWYP010000013">
    <property type="protein sequence ID" value="KAH3722162.1"/>
    <property type="molecule type" value="Genomic_DNA"/>
</dbReference>
<name>A0A9D4HKS5_DREPO</name>